<keyword evidence="3" id="KW-1185">Reference proteome</keyword>
<feature type="region of interest" description="Disordered" evidence="1">
    <location>
        <begin position="38"/>
        <end position="63"/>
    </location>
</feature>
<organism evidence="2 3">
    <name type="scientific">Pseudocohnilembus persalinus</name>
    <name type="common">Ciliate</name>
    <dbReference type="NCBI Taxonomy" id="266149"/>
    <lineage>
        <taxon>Eukaryota</taxon>
        <taxon>Sar</taxon>
        <taxon>Alveolata</taxon>
        <taxon>Ciliophora</taxon>
        <taxon>Intramacronucleata</taxon>
        <taxon>Oligohymenophorea</taxon>
        <taxon>Scuticociliatia</taxon>
        <taxon>Philasterida</taxon>
        <taxon>Pseudocohnilembidae</taxon>
        <taxon>Pseudocohnilembus</taxon>
    </lineage>
</organism>
<protein>
    <submittedName>
        <fullName evidence="2">Uncharacterized protein</fullName>
    </submittedName>
</protein>
<dbReference type="InParanoid" id="A0A0V0QHW0"/>
<evidence type="ECO:0000313" key="3">
    <source>
        <dbReference type="Proteomes" id="UP000054937"/>
    </source>
</evidence>
<gene>
    <name evidence="2" type="ORF">PPERSA_02294</name>
</gene>
<accession>A0A0V0QHW0</accession>
<dbReference type="AlphaFoldDB" id="A0A0V0QHW0"/>
<comment type="caution">
    <text evidence="2">The sequence shown here is derived from an EMBL/GenBank/DDBJ whole genome shotgun (WGS) entry which is preliminary data.</text>
</comment>
<name>A0A0V0QHW0_PSEPJ</name>
<reference evidence="2 3" key="1">
    <citation type="journal article" date="2015" name="Sci. Rep.">
        <title>Genome of the facultative scuticociliatosis pathogen Pseudocohnilembus persalinus provides insight into its virulence through horizontal gene transfer.</title>
        <authorList>
            <person name="Xiong J."/>
            <person name="Wang G."/>
            <person name="Cheng J."/>
            <person name="Tian M."/>
            <person name="Pan X."/>
            <person name="Warren A."/>
            <person name="Jiang C."/>
            <person name="Yuan D."/>
            <person name="Miao W."/>
        </authorList>
    </citation>
    <scope>NUCLEOTIDE SEQUENCE [LARGE SCALE GENOMIC DNA]</scope>
    <source>
        <strain evidence="2">36N120E</strain>
    </source>
</reference>
<evidence type="ECO:0000313" key="2">
    <source>
        <dbReference type="EMBL" id="KRX01766.1"/>
    </source>
</evidence>
<sequence>MVQFERRTSKRKNCFILAHTGKSQDSLENFFEENKHMKNQQIDNNSVEETESNQEIQRNNNFKSRKNKRHFAIILNQNKDNINLYQFSDENDVEKAIDIYNNNTNNSNNCLTINGQNVVDITFRIQNEQESNEFF</sequence>
<proteinExistence type="predicted"/>
<dbReference type="EMBL" id="LDAU01000165">
    <property type="protein sequence ID" value="KRX01766.1"/>
    <property type="molecule type" value="Genomic_DNA"/>
</dbReference>
<evidence type="ECO:0000256" key="1">
    <source>
        <dbReference type="SAM" id="MobiDB-lite"/>
    </source>
</evidence>
<dbReference type="Proteomes" id="UP000054937">
    <property type="component" value="Unassembled WGS sequence"/>
</dbReference>